<dbReference type="SUPFAM" id="SSF51735">
    <property type="entry name" value="NAD(P)-binding Rossmann-fold domains"/>
    <property type="match status" value="1"/>
</dbReference>
<protein>
    <submittedName>
        <fullName evidence="5">SDR family NAD(P)-dependent oxidoreductase</fullName>
    </submittedName>
</protein>
<evidence type="ECO:0000256" key="4">
    <source>
        <dbReference type="SAM" id="MobiDB-lite"/>
    </source>
</evidence>
<dbReference type="PRINTS" id="PR00080">
    <property type="entry name" value="SDRFAMILY"/>
</dbReference>
<feature type="compositionally biased region" description="Polar residues" evidence="4">
    <location>
        <begin position="281"/>
        <end position="290"/>
    </location>
</feature>
<evidence type="ECO:0000256" key="3">
    <source>
        <dbReference type="RuleBase" id="RU000363"/>
    </source>
</evidence>
<keyword evidence="2" id="KW-0560">Oxidoreductase</keyword>
<dbReference type="GO" id="GO:0016020">
    <property type="term" value="C:membrane"/>
    <property type="evidence" value="ECO:0007669"/>
    <property type="project" value="TreeGrafter"/>
</dbReference>
<feature type="compositionally biased region" description="Basic and acidic residues" evidence="4">
    <location>
        <begin position="271"/>
        <end position="280"/>
    </location>
</feature>
<proteinExistence type="inferred from homology"/>
<sequence length="290" mass="33145">MKKLKKKNSEKLREKVVIITGASSGIGKQVAKELIKYNAKVVIFARREEKLSKVEEELKRNNISTLKIVGDIKNNEDIRKLVDETLKKYGKIDVLLNNAGYGKNIDFLEQSDEDIEEMIETNVIGLIKLTKKVANIMKKQGEGQIINMSSAIAAVPTYRFTTYCITKGAVKILSESIRNELKKSGIKISTVYPALHDTPFCEKANINTKTFKTYRKEDLAKKIVKLMLNKKKELYYPKVYGIVEKLTRLSPQLKVELSNFFSRKLEESRSTEKREVKEMKSQTNVSKTVN</sequence>
<dbReference type="PANTHER" id="PTHR44196">
    <property type="entry name" value="DEHYDROGENASE/REDUCTASE SDR FAMILY MEMBER 7B"/>
    <property type="match status" value="1"/>
</dbReference>
<dbReference type="Pfam" id="PF00106">
    <property type="entry name" value="adh_short"/>
    <property type="match status" value="1"/>
</dbReference>
<dbReference type="InterPro" id="IPR002347">
    <property type="entry name" value="SDR_fam"/>
</dbReference>
<accession>A0A9Y1BJ60</accession>
<dbReference type="EMBL" id="CP084166">
    <property type="protein sequence ID" value="UJG40043.1"/>
    <property type="molecule type" value="Genomic_DNA"/>
</dbReference>
<comment type="similarity">
    <text evidence="1 3">Belongs to the short-chain dehydrogenases/reductases (SDR) family.</text>
</comment>
<dbReference type="InterPro" id="IPR036291">
    <property type="entry name" value="NAD(P)-bd_dom_sf"/>
</dbReference>
<dbReference type="PANTHER" id="PTHR44196:SF1">
    <property type="entry name" value="DEHYDROGENASE_REDUCTASE SDR FAMILY MEMBER 7B"/>
    <property type="match status" value="1"/>
</dbReference>
<reference evidence="5" key="1">
    <citation type="journal article" date="2022" name="Nat. Microbiol.">
        <title>Unique mobile elements and scalable gene flow at the prokaryote-eukaryote boundary revealed by circularized Asgard archaea genomes.</title>
        <authorList>
            <person name="Wu F."/>
            <person name="Speth D.R."/>
            <person name="Philosof A."/>
            <person name="Cremiere A."/>
            <person name="Narayanan A."/>
            <person name="Barco R.A."/>
            <person name="Connon S.A."/>
            <person name="Amend J.P."/>
            <person name="Antoshechkin I.A."/>
            <person name="Orphan V.J."/>
        </authorList>
    </citation>
    <scope>NUCLEOTIDE SEQUENCE</scope>
    <source>
        <strain evidence="5">PM71</strain>
    </source>
</reference>
<dbReference type="Proteomes" id="UP001201020">
    <property type="component" value="Chromosome"/>
</dbReference>
<evidence type="ECO:0000256" key="2">
    <source>
        <dbReference type="ARBA" id="ARBA00023002"/>
    </source>
</evidence>
<dbReference type="PRINTS" id="PR00081">
    <property type="entry name" value="GDHRDH"/>
</dbReference>
<dbReference type="AlphaFoldDB" id="A0A9Y1BJ60"/>
<gene>
    <name evidence="5" type="ORF">K9W45_09355</name>
</gene>
<dbReference type="PROSITE" id="PS00061">
    <property type="entry name" value="ADH_SHORT"/>
    <property type="match status" value="1"/>
</dbReference>
<name>A0A9Y1BJ60_9ARCH</name>
<feature type="region of interest" description="Disordered" evidence="4">
    <location>
        <begin position="271"/>
        <end position="290"/>
    </location>
</feature>
<dbReference type="GO" id="GO:0016491">
    <property type="term" value="F:oxidoreductase activity"/>
    <property type="evidence" value="ECO:0007669"/>
    <property type="project" value="UniProtKB-KW"/>
</dbReference>
<organism evidence="5">
    <name type="scientific">Candidatus Heimdallarchaeum aukensis</name>
    <dbReference type="NCBI Taxonomy" id="2876573"/>
    <lineage>
        <taxon>Archaea</taxon>
        <taxon>Promethearchaeati</taxon>
        <taxon>Candidatus Heimdallarchaeota</taxon>
        <taxon>Candidatus Heimdallarchaeia (ex Rinke et al. 2021) (nom. nud.)</taxon>
        <taxon>Candidatus Heimdallarchaeales</taxon>
        <taxon>Candidatus Heimdallarchaeaceae</taxon>
        <taxon>Candidatus Heimdallarchaeum</taxon>
    </lineage>
</organism>
<dbReference type="CDD" id="cd05233">
    <property type="entry name" value="SDR_c"/>
    <property type="match status" value="1"/>
</dbReference>
<evidence type="ECO:0000313" key="5">
    <source>
        <dbReference type="EMBL" id="UJG40043.1"/>
    </source>
</evidence>
<dbReference type="Gene3D" id="3.40.50.720">
    <property type="entry name" value="NAD(P)-binding Rossmann-like Domain"/>
    <property type="match status" value="1"/>
</dbReference>
<evidence type="ECO:0000256" key="1">
    <source>
        <dbReference type="ARBA" id="ARBA00006484"/>
    </source>
</evidence>
<dbReference type="PIRSF" id="PIRSF000126">
    <property type="entry name" value="11-beta-HSD1"/>
    <property type="match status" value="1"/>
</dbReference>
<dbReference type="InterPro" id="IPR020904">
    <property type="entry name" value="Sc_DH/Rdtase_CS"/>
</dbReference>